<evidence type="ECO:0008006" key="3">
    <source>
        <dbReference type="Google" id="ProtNLM"/>
    </source>
</evidence>
<organism evidence="1 2">
    <name type="scientific">Methylocystis rosea</name>
    <dbReference type="NCBI Taxonomy" id="173366"/>
    <lineage>
        <taxon>Bacteria</taxon>
        <taxon>Pseudomonadati</taxon>
        <taxon>Pseudomonadota</taxon>
        <taxon>Alphaproteobacteria</taxon>
        <taxon>Hyphomicrobiales</taxon>
        <taxon>Methylocystaceae</taxon>
        <taxon>Methylocystis</taxon>
    </lineage>
</organism>
<protein>
    <recommendedName>
        <fullName evidence="3">DUF4258 domain-containing protein</fullName>
    </recommendedName>
</protein>
<name>A0A3G8M2Y7_9HYPH</name>
<accession>A0A3G8M2Y7</accession>
<reference evidence="1 2" key="1">
    <citation type="submission" date="2018-11" db="EMBL/GenBank/DDBJ databases">
        <title>Genome squencing of methanotrophic bacteria isolated from alkaline groundwater in Korea.</title>
        <authorList>
            <person name="Nguyen L.N."/>
        </authorList>
    </citation>
    <scope>NUCLEOTIDE SEQUENCE [LARGE SCALE GENOMIC DNA]</scope>
    <source>
        <strain evidence="1 2">GW6</strain>
    </source>
</reference>
<evidence type="ECO:0000313" key="1">
    <source>
        <dbReference type="EMBL" id="AZG76333.1"/>
    </source>
</evidence>
<dbReference type="AlphaFoldDB" id="A0A3G8M2Y7"/>
<dbReference type="KEGG" id="mros:EHO51_06095"/>
<sequence>MQAKVERAYQFETDWIREYAKAFMHCESGIEYSSDAFWRERISLVDIRNVFRNADVTYADKLNGPGATWIVEGDDGDGGYIVAEIVVISETLTVKVVKAIRINRREEK</sequence>
<dbReference type="EMBL" id="CP034086">
    <property type="protein sequence ID" value="AZG76333.1"/>
    <property type="molecule type" value="Genomic_DNA"/>
</dbReference>
<proteinExistence type="predicted"/>
<dbReference type="RefSeq" id="WP_124738150.1">
    <property type="nucleotide sequence ID" value="NZ_CP034086.1"/>
</dbReference>
<evidence type="ECO:0000313" key="2">
    <source>
        <dbReference type="Proteomes" id="UP000273982"/>
    </source>
</evidence>
<dbReference type="Proteomes" id="UP000273982">
    <property type="component" value="Chromosome"/>
</dbReference>
<gene>
    <name evidence="1" type="ORF">EHO51_06095</name>
</gene>